<dbReference type="RefSeq" id="WP_105367525.1">
    <property type="nucleotide sequence ID" value="NZ_NEMB01000003.1"/>
</dbReference>
<dbReference type="Proteomes" id="UP000239720">
    <property type="component" value="Unassembled WGS sequence"/>
</dbReference>
<feature type="transmembrane region" description="Helical" evidence="1">
    <location>
        <begin position="75"/>
        <end position="97"/>
    </location>
</feature>
<keyword evidence="1" id="KW-1133">Transmembrane helix</keyword>
<accession>A0A2S8R7C9</accession>
<keyword evidence="1" id="KW-0812">Transmembrane</keyword>
<reference evidence="2 3" key="1">
    <citation type="journal article" date="2018" name="Syst. Appl. Microbiol.">
        <title>Characterization and high-quality draft genome sequence of Herbivorax saccincola A7, an anaerobic, alkaliphilic, thermophilic, cellulolytic, and xylanolytic bacterium.</title>
        <authorList>
            <person name="Aikawa S."/>
            <person name="Baramee S."/>
            <person name="Sermsathanaswadi J."/>
            <person name="Thianheng P."/>
            <person name="Tachaapaikoon C."/>
            <person name="Shikata A."/>
            <person name="Waeonukul R."/>
            <person name="Pason P."/>
            <person name="Ratanakhanokchai K."/>
            <person name="Kosugi A."/>
        </authorList>
    </citation>
    <scope>NUCLEOTIDE SEQUENCE [LARGE SCALE GENOMIC DNA]</scope>
    <source>
        <strain evidence="2 3">A7</strain>
    </source>
</reference>
<evidence type="ECO:0000256" key="1">
    <source>
        <dbReference type="SAM" id="Phobius"/>
    </source>
</evidence>
<dbReference type="OrthoDB" id="1822921at2"/>
<dbReference type="AlphaFoldDB" id="A0A2S8R7C9"/>
<name>A0A2S8R7C9_9FIRM</name>
<evidence type="ECO:0000313" key="2">
    <source>
        <dbReference type="EMBL" id="PQQ65699.1"/>
    </source>
</evidence>
<dbReference type="EMBL" id="NEMB01000003">
    <property type="protein sequence ID" value="PQQ65699.1"/>
    <property type="molecule type" value="Genomic_DNA"/>
</dbReference>
<feature type="transmembrane region" description="Helical" evidence="1">
    <location>
        <begin position="103"/>
        <end position="125"/>
    </location>
</feature>
<evidence type="ECO:0008006" key="4">
    <source>
        <dbReference type="Google" id="ProtNLM"/>
    </source>
</evidence>
<protein>
    <recommendedName>
        <fullName evidence="4">DZANK-type domain-containing protein</fullName>
    </recommendedName>
</protein>
<organism evidence="2 3">
    <name type="scientific">Acetivibrio saccincola</name>
    <dbReference type="NCBI Taxonomy" id="1677857"/>
    <lineage>
        <taxon>Bacteria</taxon>
        <taxon>Bacillati</taxon>
        <taxon>Bacillota</taxon>
        <taxon>Clostridia</taxon>
        <taxon>Eubacteriales</taxon>
        <taxon>Oscillospiraceae</taxon>
        <taxon>Acetivibrio</taxon>
    </lineage>
</organism>
<sequence>MRTCPKCNELNGENRTECWKCKTFLGAVDTYKKICPKCGLIFSQKTENCDKCGERLSVYSESANFKTSNSDNSGCWMYVVSVLIPLVGIILGCIYIAREEDELGKSLIITGVISNVIAILLGLMLTSCSAF</sequence>
<proteinExistence type="predicted"/>
<keyword evidence="1" id="KW-0472">Membrane</keyword>
<gene>
    <name evidence="2" type="ORF">B9R14_02220</name>
</gene>
<comment type="caution">
    <text evidence="2">The sequence shown here is derived from an EMBL/GenBank/DDBJ whole genome shotgun (WGS) entry which is preliminary data.</text>
</comment>
<evidence type="ECO:0000313" key="3">
    <source>
        <dbReference type="Proteomes" id="UP000239720"/>
    </source>
</evidence>